<proteinExistence type="predicted"/>
<evidence type="ECO:0000313" key="3">
    <source>
        <dbReference type="Proteomes" id="UP001501470"/>
    </source>
</evidence>
<organism evidence="2 3">
    <name type="scientific">Dactylosporangium maewongense</name>
    <dbReference type="NCBI Taxonomy" id="634393"/>
    <lineage>
        <taxon>Bacteria</taxon>
        <taxon>Bacillati</taxon>
        <taxon>Actinomycetota</taxon>
        <taxon>Actinomycetes</taxon>
        <taxon>Micromonosporales</taxon>
        <taxon>Micromonosporaceae</taxon>
        <taxon>Dactylosporangium</taxon>
    </lineage>
</organism>
<evidence type="ECO:0000256" key="1">
    <source>
        <dbReference type="SAM" id="MobiDB-lite"/>
    </source>
</evidence>
<gene>
    <name evidence="2" type="ORF">GCM10009827_015810</name>
</gene>
<dbReference type="Proteomes" id="UP001501470">
    <property type="component" value="Unassembled WGS sequence"/>
</dbReference>
<dbReference type="RefSeq" id="WP_344501112.1">
    <property type="nucleotide sequence ID" value="NZ_BAAAQD010000002.1"/>
</dbReference>
<feature type="compositionally biased region" description="Basic residues" evidence="1">
    <location>
        <begin position="61"/>
        <end position="71"/>
    </location>
</feature>
<keyword evidence="3" id="KW-1185">Reference proteome</keyword>
<reference evidence="3" key="1">
    <citation type="journal article" date="2019" name="Int. J. Syst. Evol. Microbiol.">
        <title>The Global Catalogue of Microorganisms (GCM) 10K type strain sequencing project: providing services to taxonomists for standard genome sequencing and annotation.</title>
        <authorList>
            <consortium name="The Broad Institute Genomics Platform"/>
            <consortium name="The Broad Institute Genome Sequencing Center for Infectious Disease"/>
            <person name="Wu L."/>
            <person name="Ma J."/>
        </authorList>
    </citation>
    <scope>NUCLEOTIDE SEQUENCE [LARGE SCALE GENOMIC DNA]</scope>
    <source>
        <strain evidence="3">JCM 15933</strain>
    </source>
</reference>
<protein>
    <submittedName>
        <fullName evidence="2">Uncharacterized protein</fullName>
    </submittedName>
</protein>
<feature type="region of interest" description="Disordered" evidence="1">
    <location>
        <begin position="43"/>
        <end position="71"/>
    </location>
</feature>
<name>A0ABP4KI96_9ACTN</name>
<dbReference type="EMBL" id="BAAAQD010000002">
    <property type="protein sequence ID" value="GAA1503566.1"/>
    <property type="molecule type" value="Genomic_DNA"/>
</dbReference>
<sequence length="71" mass="7325">MPVSTILDRATTHLDTDDTTGGVAATSRDTAIGTACVVFGVGPADLDRATATDDAGDERGRPHRSRASTPR</sequence>
<feature type="region of interest" description="Disordered" evidence="1">
    <location>
        <begin position="1"/>
        <end position="24"/>
    </location>
</feature>
<comment type="caution">
    <text evidence="2">The sequence shown here is derived from an EMBL/GenBank/DDBJ whole genome shotgun (WGS) entry which is preliminary data.</text>
</comment>
<evidence type="ECO:0000313" key="2">
    <source>
        <dbReference type="EMBL" id="GAA1503566.1"/>
    </source>
</evidence>
<accession>A0ABP4KI96</accession>